<protein>
    <submittedName>
        <fullName evidence="1">Uncharacterized protein</fullName>
    </submittedName>
</protein>
<accession>A0A453IXJ8</accession>
<dbReference type="Proteomes" id="UP000015105">
    <property type="component" value="Chromosome 4D"/>
</dbReference>
<organism evidence="1 2">
    <name type="scientific">Aegilops tauschii subsp. strangulata</name>
    <name type="common">Goatgrass</name>
    <dbReference type="NCBI Taxonomy" id="200361"/>
    <lineage>
        <taxon>Eukaryota</taxon>
        <taxon>Viridiplantae</taxon>
        <taxon>Streptophyta</taxon>
        <taxon>Embryophyta</taxon>
        <taxon>Tracheophyta</taxon>
        <taxon>Spermatophyta</taxon>
        <taxon>Magnoliopsida</taxon>
        <taxon>Liliopsida</taxon>
        <taxon>Poales</taxon>
        <taxon>Poaceae</taxon>
        <taxon>BOP clade</taxon>
        <taxon>Pooideae</taxon>
        <taxon>Triticodae</taxon>
        <taxon>Triticeae</taxon>
        <taxon>Triticinae</taxon>
        <taxon>Aegilops</taxon>
    </lineage>
</organism>
<reference evidence="1" key="5">
    <citation type="journal article" date="2021" name="G3 (Bethesda)">
        <title>Aegilops tauschii genome assembly Aet v5.0 features greater sequence contiguity and improved annotation.</title>
        <authorList>
            <person name="Wang L."/>
            <person name="Zhu T."/>
            <person name="Rodriguez J.C."/>
            <person name="Deal K.R."/>
            <person name="Dubcovsky J."/>
            <person name="McGuire P.E."/>
            <person name="Lux T."/>
            <person name="Spannagl M."/>
            <person name="Mayer K.F.X."/>
            <person name="Baldrich P."/>
            <person name="Meyers B.C."/>
            <person name="Huo N."/>
            <person name="Gu Y.Q."/>
            <person name="Zhou H."/>
            <person name="Devos K.M."/>
            <person name="Bennetzen J.L."/>
            <person name="Unver T."/>
            <person name="Budak H."/>
            <person name="Gulick P.J."/>
            <person name="Galiba G."/>
            <person name="Kalapos B."/>
            <person name="Nelson D.R."/>
            <person name="Li P."/>
            <person name="You F.M."/>
            <person name="Luo M.C."/>
            <person name="Dvorak J."/>
        </authorList>
    </citation>
    <scope>NUCLEOTIDE SEQUENCE [LARGE SCALE GENOMIC DNA]</scope>
    <source>
        <strain evidence="1">cv. AL8/78</strain>
    </source>
</reference>
<dbReference type="EnsemblPlants" id="AET4Gv20723200.1">
    <property type="protein sequence ID" value="AET4Gv20723200.1"/>
    <property type="gene ID" value="AET4Gv20723200"/>
</dbReference>
<evidence type="ECO:0000313" key="1">
    <source>
        <dbReference type="EnsemblPlants" id="AET4Gv20723200.1"/>
    </source>
</evidence>
<keyword evidence="2" id="KW-1185">Reference proteome</keyword>
<proteinExistence type="predicted"/>
<dbReference type="AlphaFoldDB" id="A0A453IXJ8"/>
<reference evidence="1" key="4">
    <citation type="submission" date="2019-03" db="UniProtKB">
        <authorList>
            <consortium name="EnsemblPlants"/>
        </authorList>
    </citation>
    <scope>IDENTIFICATION</scope>
</reference>
<reference evidence="1" key="3">
    <citation type="journal article" date="2017" name="Nature">
        <title>Genome sequence of the progenitor of the wheat D genome Aegilops tauschii.</title>
        <authorList>
            <person name="Luo M.C."/>
            <person name="Gu Y.Q."/>
            <person name="Puiu D."/>
            <person name="Wang H."/>
            <person name="Twardziok S.O."/>
            <person name="Deal K.R."/>
            <person name="Huo N."/>
            <person name="Zhu T."/>
            <person name="Wang L."/>
            <person name="Wang Y."/>
            <person name="McGuire P.E."/>
            <person name="Liu S."/>
            <person name="Long H."/>
            <person name="Ramasamy R.K."/>
            <person name="Rodriguez J.C."/>
            <person name="Van S.L."/>
            <person name="Yuan L."/>
            <person name="Wang Z."/>
            <person name="Xia Z."/>
            <person name="Xiao L."/>
            <person name="Anderson O.D."/>
            <person name="Ouyang S."/>
            <person name="Liang Y."/>
            <person name="Zimin A.V."/>
            <person name="Pertea G."/>
            <person name="Qi P."/>
            <person name="Bennetzen J.L."/>
            <person name="Dai X."/>
            <person name="Dawson M.W."/>
            <person name="Muller H.G."/>
            <person name="Kugler K."/>
            <person name="Rivarola-Duarte L."/>
            <person name="Spannagl M."/>
            <person name="Mayer K.F.X."/>
            <person name="Lu F.H."/>
            <person name="Bevan M.W."/>
            <person name="Leroy P."/>
            <person name="Li P."/>
            <person name="You F.M."/>
            <person name="Sun Q."/>
            <person name="Liu Z."/>
            <person name="Lyons E."/>
            <person name="Wicker T."/>
            <person name="Salzberg S.L."/>
            <person name="Devos K.M."/>
            <person name="Dvorak J."/>
        </authorList>
    </citation>
    <scope>NUCLEOTIDE SEQUENCE [LARGE SCALE GENOMIC DNA]</scope>
    <source>
        <strain evidence="1">cv. AL8/78</strain>
    </source>
</reference>
<evidence type="ECO:0000313" key="2">
    <source>
        <dbReference type="Proteomes" id="UP000015105"/>
    </source>
</evidence>
<name>A0A453IXJ8_AEGTS</name>
<sequence>MPRSNQDLLYAHDTPGISYTLTTRKLQRPWAVRTALNDGTHGVFGIRVTPSNKSKAATYTKGLGLCYLPPSNADYESTTLKLGGPL</sequence>
<reference evidence="2" key="2">
    <citation type="journal article" date="2017" name="Nat. Plants">
        <title>The Aegilops tauschii genome reveals multiple impacts of transposons.</title>
        <authorList>
            <person name="Zhao G."/>
            <person name="Zou C."/>
            <person name="Li K."/>
            <person name="Wang K."/>
            <person name="Li T."/>
            <person name="Gao L."/>
            <person name="Zhang X."/>
            <person name="Wang H."/>
            <person name="Yang Z."/>
            <person name="Liu X."/>
            <person name="Jiang W."/>
            <person name="Mao L."/>
            <person name="Kong X."/>
            <person name="Jiao Y."/>
            <person name="Jia J."/>
        </authorList>
    </citation>
    <scope>NUCLEOTIDE SEQUENCE [LARGE SCALE GENOMIC DNA]</scope>
    <source>
        <strain evidence="2">cv. AL8/78</strain>
    </source>
</reference>
<reference evidence="2" key="1">
    <citation type="journal article" date="2014" name="Science">
        <title>Ancient hybridizations among the ancestral genomes of bread wheat.</title>
        <authorList>
            <consortium name="International Wheat Genome Sequencing Consortium,"/>
            <person name="Marcussen T."/>
            <person name="Sandve S.R."/>
            <person name="Heier L."/>
            <person name="Spannagl M."/>
            <person name="Pfeifer M."/>
            <person name="Jakobsen K.S."/>
            <person name="Wulff B.B."/>
            <person name="Steuernagel B."/>
            <person name="Mayer K.F."/>
            <person name="Olsen O.A."/>
        </authorList>
    </citation>
    <scope>NUCLEOTIDE SEQUENCE [LARGE SCALE GENOMIC DNA]</scope>
    <source>
        <strain evidence="2">cv. AL8/78</strain>
    </source>
</reference>
<dbReference type="Gramene" id="AET4Gv20723200.1">
    <property type="protein sequence ID" value="AET4Gv20723200.1"/>
    <property type="gene ID" value="AET4Gv20723200"/>
</dbReference>